<dbReference type="EMBL" id="ML994369">
    <property type="protein sequence ID" value="KAF2196538.1"/>
    <property type="molecule type" value="Genomic_DNA"/>
</dbReference>
<accession>A0A9P4MR15</accession>
<evidence type="ECO:0000313" key="2">
    <source>
        <dbReference type="EMBL" id="KAF2196538.1"/>
    </source>
</evidence>
<sequence length="211" mass="21667">MTGGVTNNHYVTEDLRKGDMGRWWHKQARTPAQVQHHLAADLDRESAAGDGAPGAPASTPFHTRGVGGGGGGGSGAGAGAGAGAGGAGACPICIQESDLSRRRKVPSRAAALQKSANRRQGFLAGAYSANGTLDKPQPLAGMLSEISFAPLPALTSSSRIRSSLSPRCNFTAHRALTFFTPTALLFGCGAGQLTALVPLPRTTARMLPHCR</sequence>
<keyword evidence="3" id="KW-1185">Reference proteome</keyword>
<evidence type="ECO:0000256" key="1">
    <source>
        <dbReference type="SAM" id="MobiDB-lite"/>
    </source>
</evidence>
<protein>
    <submittedName>
        <fullName evidence="2">Uncharacterized protein</fullName>
    </submittedName>
</protein>
<organism evidence="2 3">
    <name type="scientific">Delitschia confertaspora ATCC 74209</name>
    <dbReference type="NCBI Taxonomy" id="1513339"/>
    <lineage>
        <taxon>Eukaryota</taxon>
        <taxon>Fungi</taxon>
        <taxon>Dikarya</taxon>
        <taxon>Ascomycota</taxon>
        <taxon>Pezizomycotina</taxon>
        <taxon>Dothideomycetes</taxon>
        <taxon>Pleosporomycetidae</taxon>
        <taxon>Pleosporales</taxon>
        <taxon>Delitschiaceae</taxon>
        <taxon>Delitschia</taxon>
    </lineage>
</organism>
<dbReference type="AlphaFoldDB" id="A0A9P4MR15"/>
<proteinExistence type="predicted"/>
<reference evidence="2" key="1">
    <citation type="journal article" date="2020" name="Stud. Mycol.">
        <title>101 Dothideomycetes genomes: a test case for predicting lifestyles and emergence of pathogens.</title>
        <authorList>
            <person name="Haridas S."/>
            <person name="Albert R."/>
            <person name="Binder M."/>
            <person name="Bloem J."/>
            <person name="Labutti K."/>
            <person name="Salamov A."/>
            <person name="Andreopoulos B."/>
            <person name="Baker S."/>
            <person name="Barry K."/>
            <person name="Bills G."/>
            <person name="Bluhm B."/>
            <person name="Cannon C."/>
            <person name="Castanera R."/>
            <person name="Culley D."/>
            <person name="Daum C."/>
            <person name="Ezra D."/>
            <person name="Gonzalez J."/>
            <person name="Henrissat B."/>
            <person name="Kuo A."/>
            <person name="Liang C."/>
            <person name="Lipzen A."/>
            <person name="Lutzoni F."/>
            <person name="Magnuson J."/>
            <person name="Mondo S."/>
            <person name="Nolan M."/>
            <person name="Ohm R."/>
            <person name="Pangilinan J."/>
            <person name="Park H.-J."/>
            <person name="Ramirez L."/>
            <person name="Alfaro M."/>
            <person name="Sun H."/>
            <person name="Tritt A."/>
            <person name="Yoshinaga Y."/>
            <person name="Zwiers L.-H."/>
            <person name="Turgeon B."/>
            <person name="Goodwin S."/>
            <person name="Spatafora J."/>
            <person name="Crous P."/>
            <person name="Grigoriev I."/>
        </authorList>
    </citation>
    <scope>NUCLEOTIDE SEQUENCE</scope>
    <source>
        <strain evidence="2">ATCC 74209</strain>
    </source>
</reference>
<feature type="compositionally biased region" description="Low complexity" evidence="1">
    <location>
        <begin position="48"/>
        <end position="57"/>
    </location>
</feature>
<name>A0A9P4MR15_9PLEO</name>
<feature type="compositionally biased region" description="Gly residues" evidence="1">
    <location>
        <begin position="65"/>
        <end position="81"/>
    </location>
</feature>
<comment type="caution">
    <text evidence="2">The sequence shown here is derived from an EMBL/GenBank/DDBJ whole genome shotgun (WGS) entry which is preliminary data.</text>
</comment>
<feature type="region of interest" description="Disordered" evidence="1">
    <location>
        <begin position="44"/>
        <end position="81"/>
    </location>
</feature>
<evidence type="ECO:0000313" key="3">
    <source>
        <dbReference type="Proteomes" id="UP000799536"/>
    </source>
</evidence>
<gene>
    <name evidence="2" type="ORF">GQ43DRAFT_435922</name>
</gene>
<dbReference type="Proteomes" id="UP000799536">
    <property type="component" value="Unassembled WGS sequence"/>
</dbReference>